<evidence type="ECO:0000256" key="4">
    <source>
        <dbReference type="ARBA" id="ARBA00023163"/>
    </source>
</evidence>
<dbReference type="InterPro" id="IPR007627">
    <property type="entry name" value="RNA_pol_sigma70_r2"/>
</dbReference>
<dbReference type="PANTHER" id="PTHR43133:SF46">
    <property type="entry name" value="RNA POLYMERASE SIGMA-70 FACTOR ECF SUBFAMILY"/>
    <property type="match status" value="1"/>
</dbReference>
<keyword evidence="7" id="KW-1185">Reference proteome</keyword>
<gene>
    <name evidence="6" type="ORF">GCM10022393_09360</name>
</gene>
<dbReference type="InterPro" id="IPR013325">
    <property type="entry name" value="RNA_pol_sigma_r2"/>
</dbReference>
<organism evidence="6 7">
    <name type="scientific">Aquimarina addita</name>
    <dbReference type="NCBI Taxonomy" id="870485"/>
    <lineage>
        <taxon>Bacteria</taxon>
        <taxon>Pseudomonadati</taxon>
        <taxon>Bacteroidota</taxon>
        <taxon>Flavobacteriia</taxon>
        <taxon>Flavobacteriales</taxon>
        <taxon>Flavobacteriaceae</taxon>
        <taxon>Aquimarina</taxon>
    </lineage>
</organism>
<dbReference type="InterPro" id="IPR014284">
    <property type="entry name" value="RNA_pol_sigma-70_dom"/>
</dbReference>
<evidence type="ECO:0000256" key="1">
    <source>
        <dbReference type="ARBA" id="ARBA00010641"/>
    </source>
</evidence>
<comment type="caution">
    <text evidence="6">The sequence shown here is derived from an EMBL/GenBank/DDBJ whole genome shotgun (WGS) entry which is preliminary data.</text>
</comment>
<accession>A0ABP7XDU8</accession>
<dbReference type="Gene3D" id="1.10.10.10">
    <property type="entry name" value="Winged helix-like DNA-binding domain superfamily/Winged helix DNA-binding domain"/>
    <property type="match status" value="1"/>
</dbReference>
<dbReference type="Gene3D" id="1.10.1740.10">
    <property type="match status" value="1"/>
</dbReference>
<keyword evidence="3" id="KW-0731">Sigma factor</keyword>
<comment type="similarity">
    <text evidence="1">Belongs to the sigma-70 factor family. ECF subfamily.</text>
</comment>
<dbReference type="InterPro" id="IPR013324">
    <property type="entry name" value="RNA_pol_sigma_r3/r4-like"/>
</dbReference>
<dbReference type="InterPro" id="IPR039425">
    <property type="entry name" value="RNA_pol_sigma-70-like"/>
</dbReference>
<proteinExistence type="inferred from homology"/>
<feature type="domain" description="RNA polymerase sigma-70 region 2" evidence="5">
    <location>
        <begin position="19"/>
        <end position="89"/>
    </location>
</feature>
<keyword evidence="2" id="KW-0805">Transcription regulation</keyword>
<evidence type="ECO:0000313" key="7">
    <source>
        <dbReference type="Proteomes" id="UP001500459"/>
    </source>
</evidence>
<evidence type="ECO:0000256" key="2">
    <source>
        <dbReference type="ARBA" id="ARBA00023015"/>
    </source>
</evidence>
<evidence type="ECO:0000256" key="3">
    <source>
        <dbReference type="ARBA" id="ARBA00023082"/>
    </source>
</evidence>
<dbReference type="InterPro" id="IPR036388">
    <property type="entry name" value="WH-like_DNA-bd_sf"/>
</dbReference>
<sequence>MKEELTILKKGHHQALEKLYNEYRSSFLQFAKKYDLDDDTLIDIYQDAFIALREHAINGKLDSIKSTVKTYLFSIGKYKIYDHIRQQKKTVSYENTIEHKETSTIEEVFEEPQLTPEQQLLRQHFNRLGKRCQEVLTLFYYRGLTIDEITQNLGYENKNVVKSQKSRCLKSLKELIKNPRPHGT</sequence>
<evidence type="ECO:0000313" key="6">
    <source>
        <dbReference type="EMBL" id="GAA4111560.1"/>
    </source>
</evidence>
<reference evidence="7" key="1">
    <citation type="journal article" date="2019" name="Int. J. Syst. Evol. Microbiol.">
        <title>The Global Catalogue of Microorganisms (GCM) 10K type strain sequencing project: providing services to taxonomists for standard genome sequencing and annotation.</title>
        <authorList>
            <consortium name="The Broad Institute Genomics Platform"/>
            <consortium name="The Broad Institute Genome Sequencing Center for Infectious Disease"/>
            <person name="Wu L."/>
            <person name="Ma J."/>
        </authorList>
    </citation>
    <scope>NUCLEOTIDE SEQUENCE [LARGE SCALE GENOMIC DNA]</scope>
    <source>
        <strain evidence="7">JCM 17106</strain>
    </source>
</reference>
<dbReference type="EMBL" id="BAABCW010000002">
    <property type="protein sequence ID" value="GAA4111560.1"/>
    <property type="molecule type" value="Genomic_DNA"/>
</dbReference>
<protein>
    <recommendedName>
        <fullName evidence="5">RNA polymerase sigma-70 region 2 domain-containing protein</fullName>
    </recommendedName>
</protein>
<dbReference type="NCBIfam" id="TIGR02937">
    <property type="entry name" value="sigma70-ECF"/>
    <property type="match status" value="1"/>
</dbReference>
<dbReference type="PANTHER" id="PTHR43133">
    <property type="entry name" value="RNA POLYMERASE ECF-TYPE SIGMA FACTO"/>
    <property type="match status" value="1"/>
</dbReference>
<name>A0ABP7XDU8_9FLAO</name>
<keyword evidence="4" id="KW-0804">Transcription</keyword>
<dbReference type="Proteomes" id="UP001500459">
    <property type="component" value="Unassembled WGS sequence"/>
</dbReference>
<dbReference type="SUPFAM" id="SSF88659">
    <property type="entry name" value="Sigma3 and sigma4 domains of RNA polymerase sigma factors"/>
    <property type="match status" value="1"/>
</dbReference>
<dbReference type="Pfam" id="PF04542">
    <property type="entry name" value="Sigma70_r2"/>
    <property type="match status" value="1"/>
</dbReference>
<dbReference type="SUPFAM" id="SSF88946">
    <property type="entry name" value="Sigma2 domain of RNA polymerase sigma factors"/>
    <property type="match status" value="1"/>
</dbReference>
<dbReference type="RefSeq" id="WP_344925193.1">
    <property type="nucleotide sequence ID" value="NZ_BAABCW010000002.1"/>
</dbReference>
<evidence type="ECO:0000259" key="5">
    <source>
        <dbReference type="Pfam" id="PF04542"/>
    </source>
</evidence>